<dbReference type="PROSITE" id="PS50048">
    <property type="entry name" value="ZN2_CY6_FUNGAL_2"/>
    <property type="match status" value="1"/>
</dbReference>
<evidence type="ECO:0000256" key="1">
    <source>
        <dbReference type="ARBA" id="ARBA00022723"/>
    </source>
</evidence>
<dbReference type="PANTHER" id="PTHR47431">
    <property type="entry name" value="ZN(II)2CYS6 TRANSCRIPTION FACTOR (EUROFUNG)-RELATED"/>
    <property type="match status" value="1"/>
</dbReference>
<dbReference type="RefSeq" id="XP_031019095.1">
    <property type="nucleotide sequence ID" value="XM_031156849.1"/>
</dbReference>
<dbReference type="EMBL" id="QKXC01000056">
    <property type="protein sequence ID" value="RBR24504.1"/>
    <property type="molecule type" value="Genomic_DNA"/>
</dbReference>
<evidence type="ECO:0000259" key="3">
    <source>
        <dbReference type="PROSITE" id="PS50048"/>
    </source>
</evidence>
<keyword evidence="1" id="KW-0479">Metal-binding</keyword>
<dbReference type="SMART" id="SM00066">
    <property type="entry name" value="GAL4"/>
    <property type="match status" value="1"/>
</dbReference>
<dbReference type="Pfam" id="PF00172">
    <property type="entry name" value="Zn_clus"/>
    <property type="match status" value="1"/>
</dbReference>
<accession>A0A366S5B1</accession>
<dbReference type="GO" id="GO:0006351">
    <property type="term" value="P:DNA-templated transcription"/>
    <property type="evidence" value="ECO:0007669"/>
    <property type="project" value="InterPro"/>
</dbReference>
<dbReference type="InterPro" id="IPR007219">
    <property type="entry name" value="XnlR_reg_dom"/>
</dbReference>
<feature type="domain" description="Zn(2)-C6 fungal-type" evidence="3">
    <location>
        <begin position="63"/>
        <end position="92"/>
    </location>
</feature>
<dbReference type="GO" id="GO:0008270">
    <property type="term" value="F:zinc ion binding"/>
    <property type="evidence" value="ECO:0007669"/>
    <property type="project" value="InterPro"/>
</dbReference>
<dbReference type="GO" id="GO:0000981">
    <property type="term" value="F:DNA-binding transcription factor activity, RNA polymerase II-specific"/>
    <property type="evidence" value="ECO:0007669"/>
    <property type="project" value="InterPro"/>
</dbReference>
<evidence type="ECO:0000256" key="2">
    <source>
        <dbReference type="ARBA" id="ARBA00023242"/>
    </source>
</evidence>
<sequence length="609" mass="68420">MHARNAVNETKTPPGENNRLVILTAQSSEPSAGPHKHTTSMLPSTTHCATVGPRRHYPSIPAACLVCRRKHLKCDGQRPCSRCRAANQDCVYVASRRGYNGRKRMVAESIDHLEATKNHGPLVTVTETAIDPVPPLSAAEFPSILDPSVISRVAPEHSGTDTGPPIGMFSQTTPSSTLSIYSFQTPLGSISGNPHLGFDYEMPRALPQRDCYLESFYRNFYAAHPFILPKEPLIFLAQETPLEPLLAAMRWIGSLYIERDTSPSLFREASRLIDGNTVKDGFLVQARLLLAIGLDGNHRLQKARNLMAEARDISIQLGMNSHLFATANGQGSPIVEESWRRTWWELYVVDALMSGVHQTDIFTLYDVPSNVALPCEESQYLAGEIPPPKQPNNLENIGPFDGRPLSSYAYRIQCACFLGILQRTPTEIEHIDKLLANWMLRLPPSKYDTYAKGESDEMLFQAIMMWHAITILLHQPHSQLDPSPTYHIQACAPNTPALSKDTFNSHTRRTIRSATELSKLIMHRVPLLKHTHFFAYMVTLSSTIHLSRWALAFVAQDDDDLRQSMRYNIGALLKYAAMWPMAQHMGCQVKQIAKEIYTMKKRDRQKTQE</sequence>
<proteinExistence type="predicted"/>
<dbReference type="SUPFAM" id="SSF57701">
    <property type="entry name" value="Zn2/Cys6 DNA-binding domain"/>
    <property type="match status" value="1"/>
</dbReference>
<gene>
    <name evidence="4" type="ORF">FIESC28_02700</name>
</gene>
<protein>
    <recommendedName>
        <fullName evidence="3">Zn(2)-C6 fungal-type domain-containing protein</fullName>
    </recommendedName>
</protein>
<dbReference type="Gene3D" id="4.10.240.10">
    <property type="entry name" value="Zn(2)-C6 fungal-type DNA-binding domain"/>
    <property type="match status" value="1"/>
</dbReference>
<dbReference type="PROSITE" id="PS00463">
    <property type="entry name" value="ZN2_CY6_FUNGAL_1"/>
    <property type="match status" value="1"/>
</dbReference>
<reference evidence="4 5" key="1">
    <citation type="submission" date="2018-06" db="EMBL/GenBank/DDBJ databases">
        <title>Fusarium incarnatum-equiseti species complex species 28.</title>
        <authorList>
            <person name="Gardiner D.M."/>
        </authorList>
    </citation>
    <scope>NUCLEOTIDE SEQUENCE [LARGE SCALE GENOMIC DNA]</scope>
    <source>
        <strain evidence="4 5">FIESC_28</strain>
    </source>
</reference>
<comment type="caution">
    <text evidence="4">The sequence shown here is derived from an EMBL/GenBank/DDBJ whole genome shotgun (WGS) entry which is preliminary data.</text>
</comment>
<dbReference type="PANTHER" id="PTHR47431:SF1">
    <property type="entry name" value="ZN(II)2CYS6 TRANSCRIPTION FACTOR (EUROFUNG)"/>
    <property type="match status" value="1"/>
</dbReference>
<evidence type="ECO:0000313" key="4">
    <source>
        <dbReference type="EMBL" id="RBR24504.1"/>
    </source>
</evidence>
<dbReference type="GO" id="GO:0003677">
    <property type="term" value="F:DNA binding"/>
    <property type="evidence" value="ECO:0007669"/>
    <property type="project" value="InterPro"/>
</dbReference>
<evidence type="ECO:0000313" key="5">
    <source>
        <dbReference type="Proteomes" id="UP000253153"/>
    </source>
</evidence>
<dbReference type="InterPro" id="IPR036864">
    <property type="entry name" value="Zn2-C6_fun-type_DNA-bd_sf"/>
</dbReference>
<organism evidence="4 5">
    <name type="scientific">Fusarium coffeatum</name>
    <dbReference type="NCBI Taxonomy" id="231269"/>
    <lineage>
        <taxon>Eukaryota</taxon>
        <taxon>Fungi</taxon>
        <taxon>Dikarya</taxon>
        <taxon>Ascomycota</taxon>
        <taxon>Pezizomycotina</taxon>
        <taxon>Sordariomycetes</taxon>
        <taxon>Hypocreomycetidae</taxon>
        <taxon>Hypocreales</taxon>
        <taxon>Nectriaceae</taxon>
        <taxon>Fusarium</taxon>
        <taxon>Fusarium incarnatum-equiseti species complex</taxon>
    </lineage>
</organism>
<dbReference type="Proteomes" id="UP000253153">
    <property type="component" value="Unassembled WGS sequence"/>
</dbReference>
<dbReference type="AlphaFoldDB" id="A0A366S5B1"/>
<dbReference type="GeneID" id="41992145"/>
<dbReference type="Pfam" id="PF04082">
    <property type="entry name" value="Fungal_trans"/>
    <property type="match status" value="1"/>
</dbReference>
<keyword evidence="2" id="KW-0539">Nucleus</keyword>
<dbReference type="OrthoDB" id="5367487at2759"/>
<keyword evidence="5" id="KW-1185">Reference proteome</keyword>
<name>A0A366S5B1_9HYPO</name>
<dbReference type="CDD" id="cd00067">
    <property type="entry name" value="GAL4"/>
    <property type="match status" value="1"/>
</dbReference>
<dbReference type="CDD" id="cd12148">
    <property type="entry name" value="fungal_TF_MHR"/>
    <property type="match status" value="1"/>
</dbReference>
<dbReference type="InterPro" id="IPR001138">
    <property type="entry name" value="Zn2Cys6_DnaBD"/>
</dbReference>